<proteinExistence type="predicted"/>
<evidence type="ECO:0000259" key="2">
    <source>
        <dbReference type="SMART" id="SM00343"/>
    </source>
</evidence>
<name>A0A6V7NWN1_ANACO</name>
<dbReference type="GO" id="GO:0008270">
    <property type="term" value="F:zinc ion binding"/>
    <property type="evidence" value="ECO:0007669"/>
    <property type="project" value="InterPro"/>
</dbReference>
<feature type="region of interest" description="Disordered" evidence="1">
    <location>
        <begin position="1"/>
        <end position="33"/>
    </location>
</feature>
<reference evidence="3" key="1">
    <citation type="submission" date="2020-07" db="EMBL/GenBank/DDBJ databases">
        <authorList>
            <person name="Lin J."/>
        </authorList>
    </citation>
    <scope>NUCLEOTIDE SEQUENCE</scope>
</reference>
<gene>
    <name evidence="3" type="ORF">CB5_LOCUS6181</name>
</gene>
<evidence type="ECO:0000256" key="1">
    <source>
        <dbReference type="SAM" id="MobiDB-lite"/>
    </source>
</evidence>
<dbReference type="EMBL" id="LR862142">
    <property type="protein sequence ID" value="CAD1822970.1"/>
    <property type="molecule type" value="Genomic_DNA"/>
</dbReference>
<accession>A0A6V7NWN1</accession>
<protein>
    <recommendedName>
        <fullName evidence="2">CCHC-type domain-containing protein</fullName>
    </recommendedName>
</protein>
<dbReference type="SUPFAM" id="SSF57756">
    <property type="entry name" value="Retrovirus zinc finger-like domains"/>
    <property type="match status" value="1"/>
</dbReference>
<evidence type="ECO:0000313" key="3">
    <source>
        <dbReference type="EMBL" id="CAD1822970.1"/>
    </source>
</evidence>
<feature type="domain" description="CCHC-type" evidence="2">
    <location>
        <begin position="169"/>
        <end position="185"/>
    </location>
</feature>
<feature type="compositionally biased region" description="Basic and acidic residues" evidence="1">
    <location>
        <begin position="68"/>
        <end position="85"/>
    </location>
</feature>
<dbReference type="InterPro" id="IPR036875">
    <property type="entry name" value="Znf_CCHC_sf"/>
</dbReference>
<feature type="region of interest" description="Disordered" evidence="1">
    <location>
        <begin position="64"/>
        <end position="85"/>
    </location>
</feature>
<dbReference type="InterPro" id="IPR001878">
    <property type="entry name" value="Znf_CCHC"/>
</dbReference>
<dbReference type="Gene3D" id="4.10.60.10">
    <property type="entry name" value="Zinc finger, CCHC-type"/>
    <property type="match status" value="1"/>
</dbReference>
<dbReference type="SMART" id="SM00343">
    <property type="entry name" value="ZnF_C2HC"/>
    <property type="match status" value="2"/>
</dbReference>
<sequence>MEERKGREKEDIKKFNDATYRSAPGNDGSSSSKRVLWADDAGYALTKVSFFCKNDRYPQSSAFNPHFRRLEDEQQTADKTRPEDDGWTEVHYKRKRSSSPHFKKSYKEVLLLPVLPLRSTPSSTTRSPLPVSRSTRRPLSSLDRNFFKGRCYRCLSRHHWASSCREPTRCARCFKTGHKARSCMNRLPMAVYRAMRARPAYLNAFVPLSEDFFARQNRRRNAILVDVVPPANLGHFPQDTIANGLASRFGGYPTDFHVARTANETTSSSYRSGYRATFLSRGKSLVLKTLD</sequence>
<feature type="domain" description="CCHC-type" evidence="2">
    <location>
        <begin position="150"/>
        <end position="166"/>
    </location>
</feature>
<dbReference type="AlphaFoldDB" id="A0A6V7NWN1"/>
<feature type="compositionally biased region" description="Basic and acidic residues" evidence="1">
    <location>
        <begin position="1"/>
        <end position="16"/>
    </location>
</feature>
<organism evidence="3">
    <name type="scientific">Ananas comosus var. bracteatus</name>
    <name type="common">red pineapple</name>
    <dbReference type="NCBI Taxonomy" id="296719"/>
    <lineage>
        <taxon>Eukaryota</taxon>
        <taxon>Viridiplantae</taxon>
        <taxon>Streptophyta</taxon>
        <taxon>Embryophyta</taxon>
        <taxon>Tracheophyta</taxon>
        <taxon>Spermatophyta</taxon>
        <taxon>Magnoliopsida</taxon>
        <taxon>Liliopsida</taxon>
        <taxon>Poales</taxon>
        <taxon>Bromeliaceae</taxon>
        <taxon>Bromelioideae</taxon>
        <taxon>Ananas</taxon>
    </lineage>
</organism>
<dbReference type="GO" id="GO:0003676">
    <property type="term" value="F:nucleic acid binding"/>
    <property type="evidence" value="ECO:0007669"/>
    <property type="project" value="InterPro"/>
</dbReference>